<dbReference type="Pfam" id="PF00723">
    <property type="entry name" value="Glyco_hydro_15"/>
    <property type="match status" value="1"/>
</dbReference>
<accession>A0AAU7CZE8</accession>
<evidence type="ECO:0000259" key="2">
    <source>
        <dbReference type="Pfam" id="PF09137"/>
    </source>
</evidence>
<dbReference type="EMBL" id="CP121194">
    <property type="protein sequence ID" value="XBH10482.1"/>
    <property type="molecule type" value="Genomic_DNA"/>
</dbReference>
<dbReference type="PANTHER" id="PTHR31616">
    <property type="entry name" value="TREHALASE"/>
    <property type="match status" value="1"/>
</dbReference>
<dbReference type="Gene3D" id="1.50.10.10">
    <property type="match status" value="1"/>
</dbReference>
<accession>A0AAU7D955</accession>
<reference evidence="3" key="1">
    <citation type="submission" date="2023-03" db="EMBL/GenBank/DDBJ databases">
        <title>Edaphobacter sp.</title>
        <authorList>
            <person name="Huber K.J."/>
            <person name="Papendorf J."/>
            <person name="Pilke C."/>
            <person name="Bunk B."/>
            <person name="Sproeer C."/>
            <person name="Pester M."/>
        </authorList>
    </citation>
    <scope>NUCLEOTIDE SEQUENCE</scope>
    <source>
        <strain evidence="3">DSM 109919</strain>
        <strain evidence="4">DSM 109920</strain>
    </source>
</reference>
<keyword evidence="3" id="KW-0378">Hydrolase</keyword>
<dbReference type="SUPFAM" id="SSF48208">
    <property type="entry name" value="Six-hairpin glycosidases"/>
    <property type="match status" value="1"/>
</dbReference>
<dbReference type="CDD" id="cd07430">
    <property type="entry name" value="GH15_N"/>
    <property type="match status" value="1"/>
</dbReference>
<dbReference type="GO" id="GO:0004553">
    <property type="term" value="F:hydrolase activity, hydrolyzing O-glycosyl compounds"/>
    <property type="evidence" value="ECO:0007669"/>
    <property type="project" value="UniProtKB-ARBA"/>
</dbReference>
<dbReference type="AlphaFoldDB" id="A0AAU7CZE8"/>
<dbReference type="RefSeq" id="WP_348267988.1">
    <property type="nucleotide sequence ID" value="NZ_CP121194.1"/>
</dbReference>
<dbReference type="Pfam" id="PF09137">
    <property type="entry name" value="Glucodextran_N"/>
    <property type="match status" value="1"/>
</dbReference>
<proteinExistence type="predicted"/>
<dbReference type="InterPro" id="IPR011613">
    <property type="entry name" value="GH15-like"/>
</dbReference>
<dbReference type="PANTHER" id="PTHR31616:SF0">
    <property type="entry name" value="GLUCAN 1,4-ALPHA-GLUCOSIDASE"/>
    <property type="match status" value="1"/>
</dbReference>
<sequence length="822" mass="91000">MSDLAAAYRWLDDQGAAFGSPGLEPRWTSSQKAAVSTAYSAASRIWFTVSHGILNEIYYPTIDRPQTRDMELIFTDGETFCHEEKRDFDYKLDYVHPNAPAIRVVAPDPTARYTVTKEFISEPHRPAVLMHVKITGDEQILARLKCYALLAPHLNGGGAGNSGRSVEVAGQRCLLAWKGNLSLAMGVSCGFTRSSCGYVGASDGYQDLATDMTMDWEFGQALEGNIAIMGEIDVTCSREFTVAIGLGDGHHAALACMMQTLATPYESHRERFIEQWMRVDSPKLIAASSTDDGRLANISHNVILTHEDKTYSGAFIASASIPWGASKGDSDLGGYHLVWTRDMVQSATALLACGDTETALRALVYLACTQRTDGSFAQNFWIDGVPYWSGIQLDEVAFPIILAWRLWKLDGLGNFDIFPLVERAAAFLVCYAPVTQQERWEETAGYSPSTLAAVISGLICAADIARARESDELASFFESYADWIEAHLDEWTTTTEGVLDPKIKCHYMRIRPPAPGEPFYNDQIAPGHIHIANRGSDEKQVFEAREIIDAGFLELVRYGIRRAEDPLIVDSLKVVDAVLKIETPFGPCWRRYNHDGYGQRKDGGPYEGWGQGRAWPLLTGERAHYELAAGRTVAPLISAFEKFSSSGGMLPEQIWDRADLPSEGMYFGKSAGSAQPLVWAHSEYIKLLRSATDGHIFDRISAVEERYAVPPAKRSFTSQIEIFQAARPVSSIPGGLTLRIVDKGRFRVVYTFDNWVTVQHLDSHSLGPIGYYADIPTEAGQIGKIIFTLCWPNYGQEPNQPDRWLGKNLEVSIMALTSTDKS</sequence>
<evidence type="ECO:0000313" key="4">
    <source>
        <dbReference type="EMBL" id="XBH13911.1"/>
    </source>
</evidence>
<name>A0AAU7CZE8_9BACT</name>
<dbReference type="GO" id="GO:0030246">
    <property type="term" value="F:carbohydrate binding"/>
    <property type="evidence" value="ECO:0007669"/>
    <property type="project" value="InterPro"/>
</dbReference>
<gene>
    <name evidence="3" type="ORF">P4G45_01800</name>
    <name evidence="4" type="ORF">P8936_01770</name>
</gene>
<protein>
    <submittedName>
        <fullName evidence="3">Glycoside hydrolase family 15 protein</fullName>
    </submittedName>
</protein>
<dbReference type="Gene3D" id="2.70.98.10">
    <property type="match status" value="1"/>
</dbReference>
<dbReference type="GO" id="GO:0005975">
    <property type="term" value="P:carbohydrate metabolic process"/>
    <property type="evidence" value="ECO:0007669"/>
    <property type="project" value="InterPro"/>
</dbReference>
<feature type="domain" description="Glucodextranase N-terminal" evidence="2">
    <location>
        <begin position="17"/>
        <end position="277"/>
    </location>
</feature>
<dbReference type="SUPFAM" id="SSF74650">
    <property type="entry name" value="Galactose mutarotase-like"/>
    <property type="match status" value="1"/>
</dbReference>
<dbReference type="InterPro" id="IPR012341">
    <property type="entry name" value="6hp_glycosidase-like_sf"/>
</dbReference>
<dbReference type="KEGG" id="epl:P4G45_01800"/>
<dbReference type="InterPro" id="IPR014718">
    <property type="entry name" value="GH-type_carb-bd"/>
</dbReference>
<dbReference type="GO" id="GO:0016757">
    <property type="term" value="F:glycosyltransferase activity"/>
    <property type="evidence" value="ECO:0007669"/>
    <property type="project" value="UniProtKB-ARBA"/>
</dbReference>
<dbReference type="EMBL" id="CP121195">
    <property type="protein sequence ID" value="XBH13911.1"/>
    <property type="molecule type" value="Genomic_DNA"/>
</dbReference>
<organism evidence="3">
    <name type="scientific">Edaphobacter paludis</name>
    <dbReference type="NCBI Taxonomy" id="3035702"/>
    <lineage>
        <taxon>Bacteria</taxon>
        <taxon>Pseudomonadati</taxon>
        <taxon>Acidobacteriota</taxon>
        <taxon>Terriglobia</taxon>
        <taxon>Terriglobales</taxon>
        <taxon>Acidobacteriaceae</taxon>
        <taxon>Edaphobacter</taxon>
    </lineage>
</organism>
<dbReference type="InterPro" id="IPR011013">
    <property type="entry name" value="Gal_mutarotase_sf_dom"/>
</dbReference>
<evidence type="ECO:0000313" key="3">
    <source>
        <dbReference type="EMBL" id="XBH10482.1"/>
    </source>
</evidence>
<dbReference type="InterPro" id="IPR015220">
    <property type="entry name" value="Glucodextranase_N"/>
</dbReference>
<feature type="domain" description="GH15-like" evidence="1">
    <location>
        <begin position="305"/>
        <end position="687"/>
    </location>
</feature>
<evidence type="ECO:0000259" key="1">
    <source>
        <dbReference type="Pfam" id="PF00723"/>
    </source>
</evidence>
<dbReference type="InterPro" id="IPR008928">
    <property type="entry name" value="6-hairpin_glycosidase_sf"/>
</dbReference>